<name>A0ABW9R0N5_9ACTN</name>
<evidence type="ECO:0000313" key="2">
    <source>
        <dbReference type="EMBL" id="MST35037.1"/>
    </source>
</evidence>
<reference evidence="2 3" key="1">
    <citation type="submission" date="2019-11" db="EMBL/GenBank/DDBJ databases">
        <title>Acidiferrimicrobium australis gen. nov., sp. nov., an acidophilic and obligately heterotrophic, member of the Actinobacteria that catalyses dissimilatory oxido- reduction of iron isolated from metal-rich acidic water in Chile.</title>
        <authorList>
            <person name="Gonzalez D."/>
            <person name="Huber K."/>
            <person name="Hedrich S."/>
            <person name="Rojas-Villalobos C."/>
            <person name="Quatrini R."/>
            <person name="Dinamarca M.A."/>
            <person name="Schwarz A."/>
            <person name="Canales C."/>
            <person name="Nancucheo I."/>
        </authorList>
    </citation>
    <scope>NUCLEOTIDE SEQUENCE [LARGE SCALE GENOMIC DNA]</scope>
    <source>
        <strain evidence="2 3">USS-CCA1</strain>
    </source>
</reference>
<evidence type="ECO:0000313" key="3">
    <source>
        <dbReference type="Proteomes" id="UP000437736"/>
    </source>
</evidence>
<keyword evidence="1" id="KW-0472">Membrane</keyword>
<organism evidence="2 3">
    <name type="scientific">Acidiferrimicrobium australe</name>
    <dbReference type="NCBI Taxonomy" id="2664430"/>
    <lineage>
        <taxon>Bacteria</taxon>
        <taxon>Bacillati</taxon>
        <taxon>Actinomycetota</taxon>
        <taxon>Acidimicrobiia</taxon>
        <taxon>Acidimicrobiales</taxon>
        <taxon>Acidimicrobiaceae</taxon>
        <taxon>Acidiferrimicrobium</taxon>
    </lineage>
</organism>
<proteinExistence type="predicted"/>
<evidence type="ECO:0000256" key="1">
    <source>
        <dbReference type="SAM" id="Phobius"/>
    </source>
</evidence>
<dbReference type="Proteomes" id="UP000437736">
    <property type="component" value="Unassembled WGS sequence"/>
</dbReference>
<gene>
    <name evidence="2" type="ORF">GHK86_20190</name>
</gene>
<comment type="caution">
    <text evidence="2">The sequence shown here is derived from an EMBL/GenBank/DDBJ whole genome shotgun (WGS) entry which is preliminary data.</text>
</comment>
<keyword evidence="1" id="KW-1133">Transmembrane helix</keyword>
<keyword evidence="1" id="KW-0812">Transmembrane</keyword>
<feature type="transmembrane region" description="Helical" evidence="1">
    <location>
        <begin position="66"/>
        <end position="85"/>
    </location>
</feature>
<sequence>MPPTPHGRARPHPPARDLPALLLLLGVSASAFGRVFSGDGWVPAVLAPAVGVPLVDALAGRWLRAARAALIDVAALALIVVWGVLP</sequence>
<feature type="non-terminal residue" evidence="2">
    <location>
        <position position="86"/>
    </location>
</feature>
<dbReference type="EMBL" id="WJHE01001378">
    <property type="protein sequence ID" value="MST35037.1"/>
    <property type="molecule type" value="Genomic_DNA"/>
</dbReference>
<protein>
    <submittedName>
        <fullName evidence="2">Uncharacterized protein</fullName>
    </submittedName>
</protein>
<accession>A0ABW9R0N5</accession>
<keyword evidence="3" id="KW-1185">Reference proteome</keyword>